<dbReference type="Pfam" id="PF01966">
    <property type="entry name" value="HD"/>
    <property type="match status" value="1"/>
</dbReference>
<sequence length="180" mass="20576">MNPIDIISKYYPAESDAWHILVTHSRSVTGKALSLARLHPEMELDLPFIEEAAMLHDIGIFLCNAPEIDCHGSAEYICHGYLGADLMRQEGFPRHALVCERHTGTGITLEMIEQRHLPLPHRIMVPVSLEEQLICFADKFYSKTKLDKEKPVEKVKQGLVKYGEETVIRFDNWCKLFLGE</sequence>
<dbReference type="CDD" id="cd00077">
    <property type="entry name" value="HDc"/>
    <property type="match status" value="1"/>
</dbReference>
<dbReference type="EMBL" id="AQHW01000015">
    <property type="protein sequence ID" value="KKB55285.1"/>
    <property type="molecule type" value="Genomic_DNA"/>
</dbReference>
<evidence type="ECO:0000313" key="2">
    <source>
        <dbReference type="EMBL" id="KKB55285.1"/>
    </source>
</evidence>
<dbReference type="InterPro" id="IPR051094">
    <property type="entry name" value="Diverse_Catalytic_Enzymes"/>
</dbReference>
<gene>
    <name evidence="2" type="ORF">HMPREF1536_02748</name>
</gene>
<dbReference type="InterPro" id="IPR006675">
    <property type="entry name" value="HDIG_dom"/>
</dbReference>
<comment type="caution">
    <text evidence="2">The sequence shown here is derived from an EMBL/GenBank/DDBJ whole genome shotgun (WGS) entry which is preliminary data.</text>
</comment>
<protein>
    <recommendedName>
        <fullName evidence="1">HD domain-containing protein</fullName>
    </recommendedName>
</protein>
<organism evidence="2 3">
    <name type="scientific">Parabacteroides gordonii MS-1 = DSM 23371</name>
    <dbReference type="NCBI Taxonomy" id="1203610"/>
    <lineage>
        <taxon>Bacteria</taxon>
        <taxon>Pseudomonadati</taxon>
        <taxon>Bacteroidota</taxon>
        <taxon>Bacteroidia</taxon>
        <taxon>Bacteroidales</taxon>
        <taxon>Tannerellaceae</taxon>
        <taxon>Parabacteroides</taxon>
    </lineage>
</organism>
<accession>A0A0F5JCP1</accession>
<dbReference type="STRING" id="1203610.HMPREF1536_02748"/>
<dbReference type="PANTHER" id="PTHR35795">
    <property type="entry name" value="SLR1885 PROTEIN"/>
    <property type="match status" value="1"/>
</dbReference>
<evidence type="ECO:0000259" key="1">
    <source>
        <dbReference type="Pfam" id="PF01966"/>
    </source>
</evidence>
<dbReference type="InterPro" id="IPR006674">
    <property type="entry name" value="HD_domain"/>
</dbReference>
<evidence type="ECO:0000313" key="3">
    <source>
        <dbReference type="Proteomes" id="UP000033035"/>
    </source>
</evidence>
<reference evidence="2 3" key="1">
    <citation type="submission" date="2013-04" db="EMBL/GenBank/DDBJ databases">
        <title>The Genome Sequence of Parabacteroides gordonii DSM 23371.</title>
        <authorList>
            <consortium name="The Broad Institute Genomics Platform"/>
            <person name="Earl A."/>
            <person name="Ward D."/>
            <person name="Feldgarden M."/>
            <person name="Gevers D."/>
            <person name="Martens E."/>
            <person name="Sakamoto M."/>
            <person name="Benno Y."/>
            <person name="Suzuki N."/>
            <person name="Matsunaga N."/>
            <person name="Koshihara K."/>
            <person name="Seki M."/>
            <person name="Komiya H."/>
            <person name="Walker B."/>
            <person name="Young S."/>
            <person name="Zeng Q."/>
            <person name="Gargeya S."/>
            <person name="Fitzgerald M."/>
            <person name="Haas B."/>
            <person name="Abouelleil A."/>
            <person name="Allen A.W."/>
            <person name="Alvarado L."/>
            <person name="Arachchi H.M."/>
            <person name="Berlin A.M."/>
            <person name="Chapman S.B."/>
            <person name="Gainer-Dewar J."/>
            <person name="Goldberg J."/>
            <person name="Griggs A."/>
            <person name="Gujja S."/>
            <person name="Hansen M."/>
            <person name="Howarth C."/>
            <person name="Imamovic A."/>
            <person name="Ireland A."/>
            <person name="Larimer J."/>
            <person name="McCowan C."/>
            <person name="Murphy C."/>
            <person name="Pearson M."/>
            <person name="Poon T.W."/>
            <person name="Priest M."/>
            <person name="Roberts A."/>
            <person name="Saif S."/>
            <person name="Shea T."/>
            <person name="Sisk P."/>
            <person name="Sykes S."/>
            <person name="Wortman J."/>
            <person name="Nusbaum C."/>
            <person name="Birren B."/>
        </authorList>
    </citation>
    <scope>NUCLEOTIDE SEQUENCE [LARGE SCALE GENOMIC DNA]</scope>
    <source>
        <strain evidence="2 3">MS-1</strain>
    </source>
</reference>
<feature type="domain" description="HD" evidence="1">
    <location>
        <begin position="22"/>
        <end position="140"/>
    </location>
</feature>
<name>A0A0F5JCP1_9BACT</name>
<dbReference type="PATRIC" id="fig|1203610.3.peg.2815"/>
<proteinExistence type="predicted"/>
<dbReference type="Gene3D" id="1.10.3210.10">
    <property type="entry name" value="Hypothetical protein af1432"/>
    <property type="match status" value="1"/>
</dbReference>
<dbReference type="Proteomes" id="UP000033035">
    <property type="component" value="Unassembled WGS sequence"/>
</dbReference>
<dbReference type="NCBIfam" id="TIGR00277">
    <property type="entry name" value="HDIG"/>
    <property type="match status" value="1"/>
</dbReference>
<dbReference type="RefSeq" id="WP_028729690.1">
    <property type="nucleotide sequence ID" value="NZ_KE386764.1"/>
</dbReference>
<dbReference type="PANTHER" id="PTHR35795:SF1">
    <property type="entry name" value="BIS(5'-NUCLEOSYL)-TETRAPHOSPHATASE, SYMMETRICAL"/>
    <property type="match status" value="1"/>
</dbReference>
<dbReference type="AlphaFoldDB" id="A0A0F5JCP1"/>
<dbReference type="HOGENOM" id="CLU_073842_0_1_10"/>
<dbReference type="SUPFAM" id="SSF109604">
    <property type="entry name" value="HD-domain/PDEase-like"/>
    <property type="match status" value="1"/>
</dbReference>
<keyword evidence="3" id="KW-1185">Reference proteome</keyword>
<dbReference type="InterPro" id="IPR003607">
    <property type="entry name" value="HD/PDEase_dom"/>
</dbReference>